<sequence>TRSIFCFMFFFLYTDCSTIYVDQGNPYKTGQARIGEITFQETVDGCPLHSKAWFPLDPGSYPVIYFIGGLGGYVQVELYSTVAYDIATHGFFVLGVDYKFPLESGHFTASKGLGEDLNKYVEQYKWFEKYFTNRTLSTPLFNLTGLLSHSAGCDLTLHLIKDKLLSVTSNVFLEPYSQDVKQKINLHVPSLMYGTQYSEEFKRCAVPGYDYKAIYNIWDCPKFLMNVANFGHCDILDLEGWKACHFVHYCKTTNETNLPEYRQFVQGVVSAFFVSTLQGKQADFNYITDRSLIPLKLLELSSDMNSYFPLDAGSYPVIFFVGGLNGYFWAEYYSRFLYDVSTHGFFVFGVDYIFPGYHESRSDPVGQDLDIFFKQLKWLEDYLKNRTVSTPLFNTTALLCHSSGCDVTLRMIGMKQFNFSSNIFLEPFSIVAQQKIDIRLPSLMYGTQFAEEGVFHCNIKGYDADAIYTAWNCPKMIVNVANVGHCDILDPNMWEGCRFMCKAGKTQAPGYNNFIQGVVAAYFISTLQGRTIDMKYITDSSMHNFTYLELKSDLNC</sequence>
<evidence type="ECO:0000256" key="1">
    <source>
        <dbReference type="SAM" id="SignalP"/>
    </source>
</evidence>
<evidence type="ECO:0000313" key="3">
    <source>
        <dbReference type="Proteomes" id="UP001186944"/>
    </source>
</evidence>
<dbReference type="Pfam" id="PF03403">
    <property type="entry name" value="PAF-AH_p_II"/>
    <property type="match status" value="1"/>
</dbReference>
<dbReference type="Proteomes" id="UP001186944">
    <property type="component" value="Unassembled WGS sequence"/>
</dbReference>
<dbReference type="EMBL" id="VSWD01000012">
    <property type="protein sequence ID" value="KAK3086072.1"/>
    <property type="molecule type" value="Genomic_DNA"/>
</dbReference>
<organism evidence="2 3">
    <name type="scientific">Pinctada imbricata</name>
    <name type="common">Atlantic pearl-oyster</name>
    <name type="synonym">Pinctada martensii</name>
    <dbReference type="NCBI Taxonomy" id="66713"/>
    <lineage>
        <taxon>Eukaryota</taxon>
        <taxon>Metazoa</taxon>
        <taxon>Spiralia</taxon>
        <taxon>Lophotrochozoa</taxon>
        <taxon>Mollusca</taxon>
        <taxon>Bivalvia</taxon>
        <taxon>Autobranchia</taxon>
        <taxon>Pteriomorphia</taxon>
        <taxon>Pterioida</taxon>
        <taxon>Pterioidea</taxon>
        <taxon>Pteriidae</taxon>
        <taxon>Pinctada</taxon>
    </lineage>
</organism>
<accession>A0AA88XIV0</accession>
<evidence type="ECO:0000313" key="2">
    <source>
        <dbReference type="EMBL" id="KAK3086072.1"/>
    </source>
</evidence>
<evidence type="ECO:0008006" key="4">
    <source>
        <dbReference type="Google" id="ProtNLM"/>
    </source>
</evidence>
<feature type="signal peptide" evidence="1">
    <location>
        <begin position="1"/>
        <end position="18"/>
    </location>
</feature>
<reference evidence="2" key="1">
    <citation type="submission" date="2019-08" db="EMBL/GenBank/DDBJ databases">
        <title>The improved chromosome-level genome for the pearl oyster Pinctada fucata martensii using PacBio sequencing and Hi-C.</title>
        <authorList>
            <person name="Zheng Z."/>
        </authorList>
    </citation>
    <scope>NUCLEOTIDE SEQUENCE</scope>
    <source>
        <strain evidence="2">ZZ-2019</strain>
        <tissue evidence="2">Adductor muscle</tissue>
    </source>
</reference>
<protein>
    <recommendedName>
        <fullName evidence="4">Chlorophyllase</fullName>
    </recommendedName>
</protein>
<proteinExistence type="predicted"/>
<gene>
    <name evidence="2" type="ORF">FSP39_013067</name>
</gene>
<dbReference type="InterPro" id="IPR017395">
    <property type="entry name" value="Chlorophyllase-like"/>
</dbReference>
<feature type="chain" id="PRO_5041665254" description="Chlorophyllase" evidence="1">
    <location>
        <begin position="19"/>
        <end position="556"/>
    </location>
</feature>
<dbReference type="PANTHER" id="PTHR33428">
    <property type="entry name" value="CHLOROPHYLLASE-2, CHLOROPLASTIC"/>
    <property type="match status" value="1"/>
</dbReference>
<feature type="non-terminal residue" evidence="2">
    <location>
        <position position="1"/>
    </location>
</feature>
<comment type="caution">
    <text evidence="2">The sequence shown here is derived from an EMBL/GenBank/DDBJ whole genome shotgun (WGS) entry which is preliminary data.</text>
</comment>
<dbReference type="Pfam" id="PF07224">
    <property type="entry name" value="Chlorophyllase"/>
    <property type="match status" value="2"/>
</dbReference>
<dbReference type="SUPFAM" id="SSF53474">
    <property type="entry name" value="alpha/beta-Hydrolases"/>
    <property type="match status" value="2"/>
</dbReference>
<dbReference type="AlphaFoldDB" id="A0AA88XIV0"/>
<keyword evidence="3" id="KW-1185">Reference proteome</keyword>
<dbReference type="Gene3D" id="3.40.50.1820">
    <property type="entry name" value="alpha/beta hydrolase"/>
    <property type="match status" value="2"/>
</dbReference>
<dbReference type="InterPro" id="IPR029058">
    <property type="entry name" value="AB_hydrolase_fold"/>
</dbReference>
<keyword evidence="1" id="KW-0732">Signal</keyword>
<name>A0AA88XIV0_PINIB</name>
<dbReference type="PANTHER" id="PTHR33428:SF14">
    <property type="entry name" value="CARBOXYLESTERASE TYPE B DOMAIN-CONTAINING PROTEIN"/>
    <property type="match status" value="1"/>
</dbReference>